<accession>X1H2Y5</accession>
<dbReference type="AlphaFoldDB" id="X1H2Y5"/>
<dbReference type="EMBL" id="BARU01012313">
    <property type="protein sequence ID" value="GAH39638.1"/>
    <property type="molecule type" value="Genomic_DNA"/>
</dbReference>
<feature type="non-terminal residue" evidence="1">
    <location>
        <position position="1"/>
    </location>
</feature>
<gene>
    <name evidence="1" type="ORF">S03H2_22758</name>
</gene>
<protein>
    <submittedName>
        <fullName evidence="1">Uncharacterized protein</fullName>
    </submittedName>
</protein>
<reference evidence="1" key="1">
    <citation type="journal article" date="2014" name="Front. Microbiol.">
        <title>High frequency of phylogenetically diverse reductive dehalogenase-homologous genes in deep subseafloor sedimentary metagenomes.</title>
        <authorList>
            <person name="Kawai M."/>
            <person name="Futagami T."/>
            <person name="Toyoda A."/>
            <person name="Takaki Y."/>
            <person name="Nishi S."/>
            <person name="Hori S."/>
            <person name="Arai W."/>
            <person name="Tsubouchi T."/>
            <person name="Morono Y."/>
            <person name="Uchiyama I."/>
            <person name="Ito T."/>
            <person name="Fujiyama A."/>
            <person name="Inagaki F."/>
            <person name="Takami H."/>
        </authorList>
    </citation>
    <scope>NUCLEOTIDE SEQUENCE</scope>
    <source>
        <strain evidence="1">Expedition CK06-06</strain>
    </source>
</reference>
<sequence length="94" mass="10990">LAQSFFFSKNIGQDYLYIKFSQPEPFEILYLTTTLQSIINLNNLSLLLSPIISYKPYTNSEFILWSTVFLGDPDSEYGIKSVAWSSELWLRIYF</sequence>
<organism evidence="1">
    <name type="scientific">marine sediment metagenome</name>
    <dbReference type="NCBI Taxonomy" id="412755"/>
    <lineage>
        <taxon>unclassified sequences</taxon>
        <taxon>metagenomes</taxon>
        <taxon>ecological metagenomes</taxon>
    </lineage>
</organism>
<proteinExistence type="predicted"/>
<name>X1H2Y5_9ZZZZ</name>
<comment type="caution">
    <text evidence="1">The sequence shown here is derived from an EMBL/GenBank/DDBJ whole genome shotgun (WGS) entry which is preliminary data.</text>
</comment>
<evidence type="ECO:0000313" key="1">
    <source>
        <dbReference type="EMBL" id="GAH39638.1"/>
    </source>
</evidence>